<evidence type="ECO:0000313" key="2">
    <source>
        <dbReference type="EMBL" id="CAI3971180.1"/>
    </source>
</evidence>
<reference evidence="2" key="1">
    <citation type="submission" date="2022-10" db="EMBL/GenBank/DDBJ databases">
        <authorList>
            <person name="Meaden S."/>
        </authorList>
    </citation>
    <scope>NUCLEOTIDE SEQUENCE</scope>
</reference>
<organism evidence="2">
    <name type="scientific">Ochrobactrum phage ORM_20</name>
    <dbReference type="NCBI Taxonomy" id="2985243"/>
    <lineage>
        <taxon>Viruses</taxon>
    </lineage>
</organism>
<keyword evidence="1" id="KW-0175">Coiled coil</keyword>
<accession>A0A9N6ZGH0</accession>
<evidence type="ECO:0000256" key="1">
    <source>
        <dbReference type="SAM" id="Coils"/>
    </source>
</evidence>
<protein>
    <submittedName>
        <fullName evidence="2">Uncharacterized protein</fullName>
    </submittedName>
</protein>
<name>A0A9N6ZGH0_9VIRU</name>
<dbReference type="EMBL" id="OX359470">
    <property type="protein sequence ID" value="CAI3971180.1"/>
    <property type="molecule type" value="Genomic_DNA"/>
</dbReference>
<proteinExistence type="predicted"/>
<feature type="coiled-coil region" evidence="1">
    <location>
        <begin position="97"/>
        <end position="124"/>
    </location>
</feature>
<gene>
    <name evidence="2" type="ORF">ORM20_00131</name>
</gene>
<sequence length="161" mass="18245">MYKKFTKEEADANTNAVAKSIRKAVLVTGFISYFQNTLIGKSLLRSALDGTIPAEDLNKVKDDLVEIHSRIEADFEGVEGRVNHNREEVIAGVRSIVEARGIEKEDVEKQIDELRELYVSVEVEFMEEVNTSREVFLSLYKEFLDTLPKFDLANMEVEGVA</sequence>